<evidence type="ECO:0000256" key="5">
    <source>
        <dbReference type="HAMAP-Rule" id="MF_01201"/>
    </source>
</evidence>
<dbReference type="GO" id="GO:0008784">
    <property type="term" value="F:alanine racemase activity"/>
    <property type="evidence" value="ECO:0007669"/>
    <property type="project" value="UniProtKB-UniRule"/>
</dbReference>
<evidence type="ECO:0000256" key="3">
    <source>
        <dbReference type="ARBA" id="ARBA00022898"/>
    </source>
</evidence>
<evidence type="ECO:0000256" key="4">
    <source>
        <dbReference type="ARBA" id="ARBA00023235"/>
    </source>
</evidence>
<evidence type="ECO:0000256" key="7">
    <source>
        <dbReference type="PIRSR" id="PIRSR600821-52"/>
    </source>
</evidence>
<dbReference type="STRING" id="589865.DaAHT2_1666"/>
<dbReference type="RefSeq" id="WP_013163886.1">
    <property type="nucleotide sequence ID" value="NC_014216.1"/>
</dbReference>
<keyword evidence="10" id="KW-1185">Reference proteome</keyword>
<comment type="pathway">
    <text evidence="5">Amino-acid biosynthesis; D-alanine biosynthesis; D-alanine from L-alanine: step 1/1.</text>
</comment>
<dbReference type="HAMAP" id="MF_01201">
    <property type="entry name" value="Ala_racemase"/>
    <property type="match status" value="1"/>
</dbReference>
<dbReference type="SUPFAM" id="SSF51419">
    <property type="entry name" value="PLP-binding barrel"/>
    <property type="match status" value="1"/>
</dbReference>
<comment type="catalytic activity">
    <reaction evidence="1 5">
        <text>L-alanine = D-alanine</text>
        <dbReference type="Rhea" id="RHEA:20249"/>
        <dbReference type="ChEBI" id="CHEBI:57416"/>
        <dbReference type="ChEBI" id="CHEBI:57972"/>
        <dbReference type="EC" id="5.1.1.1"/>
    </reaction>
</comment>
<dbReference type="InterPro" id="IPR001608">
    <property type="entry name" value="Ala_racemase_N"/>
</dbReference>
<dbReference type="HOGENOM" id="CLU_028393_2_2_7"/>
<feature type="active site" description="Proton acceptor; specific for L-alanine" evidence="5">
    <location>
        <position position="270"/>
    </location>
</feature>
<dbReference type="eggNOG" id="COG0787">
    <property type="taxonomic scope" value="Bacteria"/>
</dbReference>
<evidence type="ECO:0000256" key="6">
    <source>
        <dbReference type="PIRSR" id="PIRSR600821-50"/>
    </source>
</evidence>
<reference evidence="10" key="1">
    <citation type="submission" date="2010-02" db="EMBL/GenBank/DDBJ databases">
        <title>Complete sequence of Desulfurivibrio alkaliphilus AHT2.</title>
        <authorList>
            <consortium name="US DOE Joint Genome Institute"/>
            <person name="Pitluck S."/>
            <person name="Chertkov O."/>
            <person name="Detter J.C."/>
            <person name="Han C."/>
            <person name="Tapia R."/>
            <person name="Larimer F."/>
            <person name="Land M."/>
            <person name="Hauser L."/>
            <person name="Kyrpides N."/>
            <person name="Mikhailova N."/>
            <person name="Sorokin D.Y."/>
            <person name="Muyzer G."/>
            <person name="Woyke T."/>
        </authorList>
    </citation>
    <scope>NUCLEOTIDE SEQUENCE [LARGE SCALE GENOMIC DNA]</scope>
    <source>
        <strain evidence="10">DSM 19089 / UNIQEM U267 / AHT2</strain>
    </source>
</reference>
<keyword evidence="4 5" id="KW-0413">Isomerase</keyword>
<evidence type="ECO:0000256" key="2">
    <source>
        <dbReference type="ARBA" id="ARBA00001933"/>
    </source>
</evidence>
<feature type="active site" description="Proton acceptor; specific for D-alanine" evidence="5">
    <location>
        <position position="39"/>
    </location>
</feature>
<name>D6Z484_DESAT</name>
<proteinExistence type="inferred from homology"/>
<feature type="modified residue" description="N6-(pyridoxal phosphate)lysine" evidence="5 6">
    <location>
        <position position="39"/>
    </location>
</feature>
<dbReference type="InterPro" id="IPR000821">
    <property type="entry name" value="Ala_racemase"/>
</dbReference>
<dbReference type="InterPro" id="IPR009006">
    <property type="entry name" value="Ala_racemase/Decarboxylase_C"/>
</dbReference>
<dbReference type="Proteomes" id="UP000001508">
    <property type="component" value="Chromosome"/>
</dbReference>
<dbReference type="AlphaFoldDB" id="D6Z484"/>
<comment type="similarity">
    <text evidence="5">Belongs to the alanine racemase family.</text>
</comment>
<dbReference type="PANTHER" id="PTHR30511">
    <property type="entry name" value="ALANINE RACEMASE"/>
    <property type="match status" value="1"/>
</dbReference>
<dbReference type="PRINTS" id="PR00992">
    <property type="entry name" value="ALARACEMASE"/>
</dbReference>
<protein>
    <recommendedName>
        <fullName evidence="5">Alanine racemase</fullName>
        <ecNumber evidence="5">5.1.1.1</ecNumber>
    </recommendedName>
</protein>
<evidence type="ECO:0000313" key="10">
    <source>
        <dbReference type="Proteomes" id="UP000001508"/>
    </source>
</evidence>
<dbReference type="EMBL" id="CP001940">
    <property type="protein sequence ID" value="ADH86359.1"/>
    <property type="molecule type" value="Genomic_DNA"/>
</dbReference>
<organism evidence="9 10">
    <name type="scientific">Desulfurivibrio alkaliphilus (strain DSM 19089 / UNIQEM U267 / AHT2)</name>
    <dbReference type="NCBI Taxonomy" id="589865"/>
    <lineage>
        <taxon>Bacteria</taxon>
        <taxon>Pseudomonadati</taxon>
        <taxon>Thermodesulfobacteriota</taxon>
        <taxon>Desulfobulbia</taxon>
        <taxon>Desulfobulbales</taxon>
        <taxon>Desulfobulbaceae</taxon>
        <taxon>Desulfurivibrio</taxon>
    </lineage>
</organism>
<keyword evidence="3 5" id="KW-0663">Pyridoxal phosphate</keyword>
<evidence type="ECO:0000313" key="9">
    <source>
        <dbReference type="EMBL" id="ADH86359.1"/>
    </source>
</evidence>
<dbReference type="UniPathway" id="UPA00042">
    <property type="reaction ID" value="UER00497"/>
</dbReference>
<dbReference type="SMART" id="SM01005">
    <property type="entry name" value="Ala_racemase_C"/>
    <property type="match status" value="1"/>
</dbReference>
<gene>
    <name evidence="9" type="ordered locus">DaAHT2_1666</name>
</gene>
<dbReference type="FunFam" id="3.20.20.10:FF:000002">
    <property type="entry name" value="Alanine racemase"/>
    <property type="match status" value="1"/>
</dbReference>
<sequence length="380" mass="39985">MIGAASYNAVEIDLKALRVNYEAVRSRVAPGIRIMAVVKADAYGHGLEAAAGAFAGAGADCFGVGTLEEGIRLRRAGLDGEVVLLLGFDPREAAEVVEYRLSPVVFAADGLEALSRLAADRGRQVGVHLKLDAGMGRFGVAPADLTRLAAIITGLPGLRLAGMMSHFPLADVPGAETRCREQWQLLQAGGAVCLPPAGVARPLLHMANSAALLRFPWAHGDLVRPGISLYGYSPLPVELAAAGLALQPAMSLRSRVLQVKMLPAGYGISYGHRYVTPAPTRLAVLPVGYADGYPRGVSGRAQVLLGGRRVPILGTICMNACMADVSALPAVQAGDEAVFLGRQGEEFIGADELADWHGTISYELLCRIGAMNQRLYTPLS</sequence>
<feature type="binding site" evidence="5 7">
    <location>
        <position position="318"/>
    </location>
    <ligand>
        <name>substrate</name>
    </ligand>
</feature>
<feature type="binding site" evidence="5 7">
    <location>
        <position position="137"/>
    </location>
    <ligand>
        <name>substrate</name>
    </ligand>
</feature>
<dbReference type="PANTHER" id="PTHR30511:SF0">
    <property type="entry name" value="ALANINE RACEMASE, CATABOLIC-RELATED"/>
    <property type="match status" value="1"/>
</dbReference>
<comment type="function">
    <text evidence="5">Catalyzes the interconversion of L-alanine and D-alanine. May also act on other amino acids.</text>
</comment>
<dbReference type="EC" id="5.1.1.1" evidence="5"/>
<dbReference type="Pfam" id="PF01168">
    <property type="entry name" value="Ala_racemase_N"/>
    <property type="match status" value="1"/>
</dbReference>
<dbReference type="OrthoDB" id="9813814at2"/>
<dbReference type="FunCoup" id="D6Z484">
    <property type="interactions" value="354"/>
</dbReference>
<evidence type="ECO:0000256" key="1">
    <source>
        <dbReference type="ARBA" id="ARBA00000316"/>
    </source>
</evidence>
<dbReference type="KEGG" id="dak:DaAHT2_1666"/>
<dbReference type="Pfam" id="PF00842">
    <property type="entry name" value="Ala_racemase_C"/>
    <property type="match status" value="1"/>
</dbReference>
<dbReference type="Gene3D" id="3.20.20.10">
    <property type="entry name" value="Alanine racemase"/>
    <property type="match status" value="1"/>
</dbReference>
<dbReference type="NCBIfam" id="TIGR00492">
    <property type="entry name" value="alr"/>
    <property type="match status" value="1"/>
</dbReference>
<dbReference type="SUPFAM" id="SSF50621">
    <property type="entry name" value="Alanine racemase C-terminal domain-like"/>
    <property type="match status" value="1"/>
</dbReference>
<dbReference type="GO" id="GO:0005829">
    <property type="term" value="C:cytosol"/>
    <property type="evidence" value="ECO:0007669"/>
    <property type="project" value="TreeGrafter"/>
</dbReference>
<dbReference type="GO" id="GO:0030170">
    <property type="term" value="F:pyridoxal phosphate binding"/>
    <property type="evidence" value="ECO:0007669"/>
    <property type="project" value="UniProtKB-UniRule"/>
</dbReference>
<evidence type="ECO:0000259" key="8">
    <source>
        <dbReference type="SMART" id="SM01005"/>
    </source>
</evidence>
<dbReference type="InterPro" id="IPR029066">
    <property type="entry name" value="PLP-binding_barrel"/>
</dbReference>
<comment type="cofactor">
    <cofactor evidence="2 5 6">
        <name>pyridoxal 5'-phosphate</name>
        <dbReference type="ChEBI" id="CHEBI:597326"/>
    </cofactor>
</comment>
<dbReference type="GO" id="GO:0030632">
    <property type="term" value="P:D-alanine biosynthetic process"/>
    <property type="evidence" value="ECO:0007669"/>
    <property type="project" value="UniProtKB-UniRule"/>
</dbReference>
<accession>D6Z484</accession>
<dbReference type="InterPro" id="IPR011079">
    <property type="entry name" value="Ala_racemase_C"/>
</dbReference>
<dbReference type="Gene3D" id="2.40.37.10">
    <property type="entry name" value="Lyase, Ornithine Decarboxylase, Chain A, domain 1"/>
    <property type="match status" value="1"/>
</dbReference>
<dbReference type="PROSITE" id="PS00395">
    <property type="entry name" value="ALANINE_RACEMASE"/>
    <property type="match status" value="1"/>
</dbReference>
<dbReference type="CDD" id="cd00430">
    <property type="entry name" value="PLPDE_III_AR"/>
    <property type="match status" value="1"/>
</dbReference>
<feature type="domain" description="Alanine racemase C-terminal" evidence="8">
    <location>
        <begin position="249"/>
        <end position="377"/>
    </location>
</feature>
<dbReference type="InterPro" id="IPR020622">
    <property type="entry name" value="Ala_racemase_pyridoxalP-BS"/>
</dbReference>
<dbReference type="InParanoid" id="D6Z484"/>